<name>A0A5C2RRP7_9APHY</name>
<evidence type="ECO:0000259" key="2">
    <source>
        <dbReference type="PROSITE" id="PS51083"/>
    </source>
</evidence>
<keyword evidence="1" id="KW-0863">Zinc-finger</keyword>
<dbReference type="InterPro" id="IPR007529">
    <property type="entry name" value="Znf_HIT"/>
</dbReference>
<dbReference type="Pfam" id="PF04438">
    <property type="entry name" value="zf-HIT"/>
    <property type="match status" value="1"/>
</dbReference>
<sequence>MAPAKRASCQICKATESKYTCAKCNIVYCSVPCYKQHRGAYRDATYTFLRLPALAGQIPSLKWPYVPEESAFPDPLKRDDPKPLQIPQYEAIATSQTVRRVIASNPRLKDILRSIDALRGEERELALQEALGVGGSRNHALASLGHASTEDRDALRQLAEAVEGAVRGGKEGILGLDWGD</sequence>
<dbReference type="AlphaFoldDB" id="A0A5C2RRP7"/>
<organism evidence="3 4">
    <name type="scientific">Lentinus tigrinus ALCF2SS1-6</name>
    <dbReference type="NCBI Taxonomy" id="1328759"/>
    <lineage>
        <taxon>Eukaryota</taxon>
        <taxon>Fungi</taxon>
        <taxon>Dikarya</taxon>
        <taxon>Basidiomycota</taxon>
        <taxon>Agaricomycotina</taxon>
        <taxon>Agaricomycetes</taxon>
        <taxon>Polyporales</taxon>
        <taxon>Polyporaceae</taxon>
        <taxon>Lentinus</taxon>
    </lineage>
</organism>
<dbReference type="CDD" id="cd23024">
    <property type="entry name" value="zf-HIT_ZNHIT2-3"/>
    <property type="match status" value="1"/>
</dbReference>
<dbReference type="Gene3D" id="3.30.60.190">
    <property type="match status" value="1"/>
</dbReference>
<keyword evidence="1" id="KW-0862">Zinc</keyword>
<dbReference type="SUPFAM" id="SSF144232">
    <property type="entry name" value="HIT/MYND zinc finger-like"/>
    <property type="match status" value="1"/>
</dbReference>
<dbReference type="PROSITE" id="PS51083">
    <property type="entry name" value="ZF_HIT"/>
    <property type="match status" value="1"/>
</dbReference>
<evidence type="ECO:0000313" key="3">
    <source>
        <dbReference type="EMBL" id="RPD53185.1"/>
    </source>
</evidence>
<feature type="domain" description="HIT-type" evidence="2">
    <location>
        <begin position="9"/>
        <end position="44"/>
    </location>
</feature>
<dbReference type="OrthoDB" id="18412at2759"/>
<gene>
    <name evidence="3" type="ORF">L227DRAFT_513667</name>
</gene>
<dbReference type="GO" id="GO:0008270">
    <property type="term" value="F:zinc ion binding"/>
    <property type="evidence" value="ECO:0007669"/>
    <property type="project" value="UniProtKB-UniRule"/>
</dbReference>
<dbReference type="STRING" id="1328759.A0A5C2RRP7"/>
<dbReference type="Proteomes" id="UP000313359">
    <property type="component" value="Unassembled WGS sequence"/>
</dbReference>
<accession>A0A5C2RRP7</accession>
<keyword evidence="1" id="KW-0479">Metal-binding</keyword>
<evidence type="ECO:0000256" key="1">
    <source>
        <dbReference type="PROSITE-ProRule" id="PRU00453"/>
    </source>
</evidence>
<evidence type="ECO:0000313" key="4">
    <source>
        <dbReference type="Proteomes" id="UP000313359"/>
    </source>
</evidence>
<reference evidence="3" key="1">
    <citation type="journal article" date="2018" name="Genome Biol. Evol.">
        <title>Genomics and development of Lentinus tigrinus, a white-rot wood-decaying mushroom with dimorphic fruiting bodies.</title>
        <authorList>
            <person name="Wu B."/>
            <person name="Xu Z."/>
            <person name="Knudson A."/>
            <person name="Carlson A."/>
            <person name="Chen N."/>
            <person name="Kovaka S."/>
            <person name="LaButti K."/>
            <person name="Lipzen A."/>
            <person name="Pennachio C."/>
            <person name="Riley R."/>
            <person name="Schakwitz W."/>
            <person name="Umezawa K."/>
            <person name="Ohm R.A."/>
            <person name="Grigoriev I.V."/>
            <person name="Nagy L.G."/>
            <person name="Gibbons J."/>
            <person name="Hibbett D."/>
        </authorList>
    </citation>
    <scope>NUCLEOTIDE SEQUENCE [LARGE SCALE GENOMIC DNA]</scope>
    <source>
        <strain evidence="3">ALCF2SS1-6</strain>
    </source>
</reference>
<protein>
    <recommendedName>
        <fullName evidence="2">HIT-type domain-containing protein</fullName>
    </recommendedName>
</protein>
<dbReference type="EMBL" id="ML122327">
    <property type="protein sequence ID" value="RPD53185.1"/>
    <property type="molecule type" value="Genomic_DNA"/>
</dbReference>
<proteinExistence type="predicted"/>
<keyword evidence="4" id="KW-1185">Reference proteome</keyword>